<proteinExistence type="predicted"/>
<evidence type="ECO:0000313" key="2">
    <source>
        <dbReference type="Proteomes" id="UP001054945"/>
    </source>
</evidence>
<dbReference type="AlphaFoldDB" id="A0AAV4S151"/>
<dbReference type="Proteomes" id="UP001054945">
    <property type="component" value="Unassembled WGS sequence"/>
</dbReference>
<organism evidence="1 2">
    <name type="scientific">Caerostris extrusa</name>
    <name type="common">Bark spider</name>
    <name type="synonym">Caerostris bankana</name>
    <dbReference type="NCBI Taxonomy" id="172846"/>
    <lineage>
        <taxon>Eukaryota</taxon>
        <taxon>Metazoa</taxon>
        <taxon>Ecdysozoa</taxon>
        <taxon>Arthropoda</taxon>
        <taxon>Chelicerata</taxon>
        <taxon>Arachnida</taxon>
        <taxon>Araneae</taxon>
        <taxon>Araneomorphae</taxon>
        <taxon>Entelegynae</taxon>
        <taxon>Araneoidea</taxon>
        <taxon>Araneidae</taxon>
        <taxon>Caerostris</taxon>
    </lineage>
</organism>
<evidence type="ECO:0000313" key="1">
    <source>
        <dbReference type="EMBL" id="GIY27898.1"/>
    </source>
</evidence>
<name>A0AAV4S151_CAEEX</name>
<sequence>MFQLQIDASSALKSVAMLFQREEYQIFLFTLAFPLAPTYKENIIFVPDSVLTATKIQNPSLKRRISVLLKRLPHYNVMKIQMCIDSVLYIYETTSK</sequence>
<comment type="caution">
    <text evidence="1">The sequence shown here is derived from an EMBL/GenBank/DDBJ whole genome shotgun (WGS) entry which is preliminary data.</text>
</comment>
<protein>
    <submittedName>
        <fullName evidence="1">Uncharacterized protein</fullName>
    </submittedName>
</protein>
<keyword evidence="2" id="KW-1185">Reference proteome</keyword>
<accession>A0AAV4S151</accession>
<reference evidence="1 2" key="1">
    <citation type="submission" date="2021-06" db="EMBL/GenBank/DDBJ databases">
        <title>Caerostris extrusa draft genome.</title>
        <authorList>
            <person name="Kono N."/>
            <person name="Arakawa K."/>
        </authorList>
    </citation>
    <scope>NUCLEOTIDE SEQUENCE [LARGE SCALE GENOMIC DNA]</scope>
</reference>
<dbReference type="EMBL" id="BPLR01008871">
    <property type="protein sequence ID" value="GIY27898.1"/>
    <property type="molecule type" value="Genomic_DNA"/>
</dbReference>
<gene>
    <name evidence="1" type="ORF">CEXT_766971</name>
</gene>